<dbReference type="EMBL" id="JAATOP010000001">
    <property type="protein sequence ID" value="NIY70911.1"/>
    <property type="molecule type" value="Genomic_DNA"/>
</dbReference>
<accession>A0ABX0VSM4</accession>
<reference evidence="3 4" key="1">
    <citation type="submission" date="2020-03" db="EMBL/GenBank/DDBJ databases">
        <title>Bacterial isolates of synthetic phycosphere.</title>
        <authorList>
            <person name="Fu H."/>
            <person name="Moran M.A."/>
        </authorList>
    </citation>
    <scope>NUCLEOTIDE SEQUENCE [LARGE SCALE GENOMIC DNA]</scope>
    <source>
        <strain evidence="3 4">HF1</strain>
    </source>
</reference>
<dbReference type="InterPro" id="IPR024952">
    <property type="entry name" value="LPP20-like_dom"/>
</dbReference>
<sequence length="199" mass="20494">MTRSFLKMPALMASLGLMGVAACTAPMTPTDHLPEDPSVRAATVAQIKEDIDAMEGAGHGAPARTVAGNTAVSTGGGDMATPAPVVVAEPAMITAIGFAQVSGQPGRTLNEKRLLALRAARVDAIRILTEQVHGIYVTSTTTVSQARVGNDSMSAMVEGTIRGARTVRITPKGTDGYEVELALDASTVAYIVSAFRGAL</sequence>
<dbReference type="RefSeq" id="WP_167635805.1">
    <property type="nucleotide sequence ID" value="NZ_JAATOP010000001.1"/>
</dbReference>
<dbReference type="Proteomes" id="UP000709466">
    <property type="component" value="Unassembled WGS sequence"/>
</dbReference>
<keyword evidence="1" id="KW-0732">Signal</keyword>
<organism evidence="3 4">
    <name type="scientific">Marivivens donghaensis</name>
    <dbReference type="NCBI Taxonomy" id="1699413"/>
    <lineage>
        <taxon>Bacteria</taxon>
        <taxon>Pseudomonadati</taxon>
        <taxon>Pseudomonadota</taxon>
        <taxon>Alphaproteobacteria</taxon>
        <taxon>Rhodobacterales</taxon>
        <taxon>Paracoccaceae</taxon>
        <taxon>Marivivens group</taxon>
        <taxon>Marivivens</taxon>
    </lineage>
</organism>
<protein>
    <recommendedName>
        <fullName evidence="2">Lipoprotein LPP20-like domain-containing protein</fullName>
    </recommendedName>
</protein>
<feature type="chain" id="PRO_5046049985" description="Lipoprotein LPP20-like domain-containing protein" evidence="1">
    <location>
        <begin position="25"/>
        <end position="199"/>
    </location>
</feature>
<dbReference type="Pfam" id="PF02169">
    <property type="entry name" value="LPP20"/>
    <property type="match status" value="1"/>
</dbReference>
<evidence type="ECO:0000313" key="3">
    <source>
        <dbReference type="EMBL" id="NIY70911.1"/>
    </source>
</evidence>
<proteinExistence type="predicted"/>
<dbReference type="PROSITE" id="PS51257">
    <property type="entry name" value="PROKAR_LIPOPROTEIN"/>
    <property type="match status" value="1"/>
</dbReference>
<evidence type="ECO:0000256" key="1">
    <source>
        <dbReference type="SAM" id="SignalP"/>
    </source>
</evidence>
<gene>
    <name evidence="3" type="ORF">HCZ30_00510</name>
</gene>
<evidence type="ECO:0000313" key="4">
    <source>
        <dbReference type="Proteomes" id="UP000709466"/>
    </source>
</evidence>
<feature type="domain" description="Lipoprotein LPP20-like" evidence="2">
    <location>
        <begin position="109"/>
        <end position="184"/>
    </location>
</feature>
<keyword evidence="4" id="KW-1185">Reference proteome</keyword>
<comment type="caution">
    <text evidence="3">The sequence shown here is derived from an EMBL/GenBank/DDBJ whole genome shotgun (WGS) entry which is preliminary data.</text>
</comment>
<name>A0ABX0VSM4_9RHOB</name>
<evidence type="ECO:0000259" key="2">
    <source>
        <dbReference type="Pfam" id="PF02169"/>
    </source>
</evidence>
<feature type="signal peptide" evidence="1">
    <location>
        <begin position="1"/>
        <end position="24"/>
    </location>
</feature>